<accession>A0AAY5ESG9</accession>
<dbReference type="GO" id="GO:0005615">
    <property type="term" value="C:extracellular space"/>
    <property type="evidence" value="ECO:0007669"/>
    <property type="project" value="TreeGrafter"/>
</dbReference>
<dbReference type="InterPro" id="IPR037055">
    <property type="entry name" value="MHC_I-like_Ag-recog_sf"/>
</dbReference>
<evidence type="ECO:0000313" key="6">
    <source>
        <dbReference type="Proteomes" id="UP000314983"/>
    </source>
</evidence>
<keyword evidence="2" id="KW-0393">Immunoglobulin domain</keyword>
<reference evidence="5" key="2">
    <citation type="submission" date="2025-08" db="UniProtKB">
        <authorList>
            <consortium name="Ensembl"/>
        </authorList>
    </citation>
    <scope>IDENTIFICATION</scope>
</reference>
<proteinExistence type="predicted"/>
<sequence length="325" mass="36867">LVLYLFCFLCVSLISTDKHSLYYEYTIQSRHSKNDIFDFTAMTVLDGRQIDSYRIRTPKQDWWKKLPQRGLQTGTDELQEYGHWLNDHLHSIIKELGQKKSGEKMFVSFSKTLFYNNNVDLHKCSRKWKASVKQVQHTAERWNSEHGQNIVLVRSPPVVYAFVKKFVDDPIKLTLICLATGFYPKDVMMKLIMSSGVRPNDDTYQLRKSVDILENDDADYDCYVTHSSLKGPVINIWGKCSIKATHLQCAHKSTAYSLLTFPGRDRNGQTNTTSNGCVTCTTAPPTGRSGSDGHVTYTLAPTGRSGSDGHVTYTLAPTARLGLHW</sequence>
<dbReference type="Pfam" id="PF07654">
    <property type="entry name" value="C1-set"/>
    <property type="match status" value="1"/>
</dbReference>
<dbReference type="Ensembl" id="ENSEEET00000064321.1">
    <property type="protein sequence ID" value="ENSEEEP00000059906.1"/>
    <property type="gene ID" value="ENSEEEG00000003302.2"/>
</dbReference>
<keyword evidence="3" id="KW-0732">Signal</keyword>
<evidence type="ECO:0000256" key="2">
    <source>
        <dbReference type="ARBA" id="ARBA00023319"/>
    </source>
</evidence>
<dbReference type="InterPro" id="IPR036179">
    <property type="entry name" value="Ig-like_dom_sf"/>
</dbReference>
<dbReference type="PROSITE" id="PS00290">
    <property type="entry name" value="IG_MHC"/>
    <property type="match status" value="1"/>
</dbReference>
<reference evidence="5 6" key="1">
    <citation type="submission" date="2020-05" db="EMBL/GenBank/DDBJ databases">
        <title>Electrophorus electricus (electric eel) genome, fEleEle1, primary haplotype.</title>
        <authorList>
            <person name="Myers G."/>
            <person name="Meyer A."/>
            <person name="Fedrigo O."/>
            <person name="Formenti G."/>
            <person name="Rhie A."/>
            <person name="Tracey A."/>
            <person name="Sims Y."/>
            <person name="Jarvis E.D."/>
        </authorList>
    </citation>
    <scope>NUCLEOTIDE SEQUENCE [LARGE SCALE GENOMIC DNA]</scope>
</reference>
<evidence type="ECO:0000259" key="4">
    <source>
        <dbReference type="PROSITE" id="PS50835"/>
    </source>
</evidence>
<feature type="signal peptide" evidence="3">
    <location>
        <begin position="1"/>
        <end position="16"/>
    </location>
</feature>
<dbReference type="GO" id="GO:0006955">
    <property type="term" value="P:immune response"/>
    <property type="evidence" value="ECO:0007669"/>
    <property type="project" value="TreeGrafter"/>
</dbReference>
<organism evidence="5 6">
    <name type="scientific">Electrophorus electricus</name>
    <name type="common">Electric eel</name>
    <name type="synonym">Gymnotus electricus</name>
    <dbReference type="NCBI Taxonomy" id="8005"/>
    <lineage>
        <taxon>Eukaryota</taxon>
        <taxon>Metazoa</taxon>
        <taxon>Chordata</taxon>
        <taxon>Craniata</taxon>
        <taxon>Vertebrata</taxon>
        <taxon>Euteleostomi</taxon>
        <taxon>Actinopterygii</taxon>
        <taxon>Neopterygii</taxon>
        <taxon>Teleostei</taxon>
        <taxon>Ostariophysi</taxon>
        <taxon>Gymnotiformes</taxon>
        <taxon>Gymnotoidei</taxon>
        <taxon>Gymnotidae</taxon>
        <taxon>Electrophorus</taxon>
    </lineage>
</organism>
<dbReference type="SMART" id="SM00407">
    <property type="entry name" value="IGc1"/>
    <property type="match status" value="1"/>
</dbReference>
<dbReference type="InterPro" id="IPR003006">
    <property type="entry name" value="Ig/MHC_CS"/>
</dbReference>
<dbReference type="GO" id="GO:0009897">
    <property type="term" value="C:external side of plasma membrane"/>
    <property type="evidence" value="ECO:0007669"/>
    <property type="project" value="TreeGrafter"/>
</dbReference>
<dbReference type="InterPro" id="IPR013783">
    <property type="entry name" value="Ig-like_fold"/>
</dbReference>
<evidence type="ECO:0000256" key="1">
    <source>
        <dbReference type="ARBA" id="ARBA00023180"/>
    </source>
</evidence>
<reference evidence="5" key="3">
    <citation type="submission" date="2025-09" db="UniProtKB">
        <authorList>
            <consortium name="Ensembl"/>
        </authorList>
    </citation>
    <scope>IDENTIFICATION</scope>
</reference>
<keyword evidence="1" id="KW-0325">Glycoprotein</keyword>
<dbReference type="PROSITE" id="PS50835">
    <property type="entry name" value="IG_LIKE"/>
    <property type="match status" value="1"/>
</dbReference>
<dbReference type="GeneTree" id="ENSGT00940000169326"/>
<dbReference type="AlphaFoldDB" id="A0AAY5ESG9"/>
<dbReference type="Proteomes" id="UP000314983">
    <property type="component" value="Chromosome 2"/>
</dbReference>
<evidence type="ECO:0000256" key="3">
    <source>
        <dbReference type="SAM" id="SignalP"/>
    </source>
</evidence>
<dbReference type="PANTHER" id="PTHR16675:SF193">
    <property type="entry name" value="LOC571647 PROTEIN-RELATED"/>
    <property type="match status" value="1"/>
</dbReference>
<dbReference type="SUPFAM" id="SSF54452">
    <property type="entry name" value="MHC antigen-recognition domain"/>
    <property type="match status" value="1"/>
</dbReference>
<keyword evidence="6" id="KW-1185">Reference proteome</keyword>
<dbReference type="Gene3D" id="3.30.500.10">
    <property type="entry name" value="MHC class I-like antigen recognition-like"/>
    <property type="match status" value="1"/>
</dbReference>
<name>A0AAY5ESG9_ELEEL</name>
<dbReference type="InterPro" id="IPR011162">
    <property type="entry name" value="MHC_I/II-like_Ag-recog"/>
</dbReference>
<feature type="chain" id="PRO_5044196277" description="Ig-like domain-containing protein" evidence="3">
    <location>
        <begin position="17"/>
        <end position="325"/>
    </location>
</feature>
<dbReference type="Gene3D" id="2.60.40.10">
    <property type="entry name" value="Immunoglobulins"/>
    <property type="match status" value="1"/>
</dbReference>
<dbReference type="SUPFAM" id="SSF48726">
    <property type="entry name" value="Immunoglobulin"/>
    <property type="match status" value="1"/>
</dbReference>
<protein>
    <recommendedName>
        <fullName evidence="4">Ig-like domain-containing protein</fullName>
    </recommendedName>
</protein>
<evidence type="ECO:0000313" key="5">
    <source>
        <dbReference type="Ensembl" id="ENSEEEP00000059906.1"/>
    </source>
</evidence>
<dbReference type="InterPro" id="IPR003597">
    <property type="entry name" value="Ig_C1-set"/>
</dbReference>
<feature type="domain" description="Ig-like" evidence="4">
    <location>
        <begin position="156"/>
        <end position="228"/>
    </location>
</feature>
<dbReference type="PANTHER" id="PTHR16675">
    <property type="entry name" value="MHC CLASS I-RELATED"/>
    <property type="match status" value="1"/>
</dbReference>
<dbReference type="InterPro" id="IPR007110">
    <property type="entry name" value="Ig-like_dom"/>
</dbReference>
<dbReference type="InterPro" id="IPR050208">
    <property type="entry name" value="MHC_class-I_related"/>
</dbReference>